<dbReference type="InterPro" id="IPR029053">
    <property type="entry name" value="Viral_coat"/>
</dbReference>
<comment type="similarity">
    <text evidence="2">Belongs to the peptidase A6 family.</text>
</comment>
<reference evidence="6" key="1">
    <citation type="journal article" date="2021" name="MBio">
        <title>Hidden Viral Sequences in Public Sequencing Data and Warning for Future Emerging Diseases.</title>
        <authorList>
            <person name="Kawasaki J."/>
            <person name="Kojima S."/>
            <person name="Tomonaga K."/>
            <person name="Horie M."/>
        </authorList>
    </citation>
    <scope>NUCLEOTIDE SEQUENCE</scope>
    <source>
        <strain evidence="6">Sheep/2017/3</strain>
    </source>
</reference>
<organism evidence="6">
    <name type="scientific">Sheep associated noda-like virus</name>
    <dbReference type="NCBI Taxonomy" id="2796362"/>
    <lineage>
        <taxon>Viruses</taxon>
        <taxon>Riboviria</taxon>
        <taxon>Orthornavirae</taxon>
        <taxon>Kitrinoviricota</taxon>
        <taxon>Magsaviricetes</taxon>
        <taxon>Nodamuvirales</taxon>
        <taxon>Nodaviridae</taxon>
    </lineage>
</organism>
<sequence>MNNNLRKYTTPVNPPVKPKKKKQKKKGKQKKLRPIRLYTRSKPAAHVRTNRAYMTTTRNGNNVRVSGYDLIYNTDEGIVEGPFCTVTCNPAYWTGTRVAAIANAYAQYRPLHICFDYFPQVSTMTNGNIITGTIWNNNTGGNNLQQSLATSNGGKIFPVYSTCRIPIKLATNLNQNLFNFQGYIDSETNPFVFLATTQQSNNLVPGYFMVSYVFEFKNPLGEGFDYDTDVKLAGDITSDDVWETTSAMLLSSTNAAAIGTKLVVQVIDGAIQFFLGGSRIGMLADCILKLFKSKPKMISKLQDDIINLNQSNTIVRIHARLEDGQQGSSVIVPFEINSQLKLKHLVKFNEINGNVNYLTSGGLFVKPTKVGTGRYNLAFMNMSNTDDRISDDWYVLKSDNPVPDYSVHITTSAGQFVGTDPARLWLKYKDGTPIECEIPVMDHFDEVAPFILADIALEDIAEATGVNQQVVGQGSVILVPTKNNTKIKPIY</sequence>
<evidence type="ECO:0000313" key="6">
    <source>
        <dbReference type="EMBL" id="FAA04036.1"/>
    </source>
</evidence>
<dbReference type="EMBL" id="BR001720">
    <property type="protein sequence ID" value="FAA04036.1"/>
    <property type="molecule type" value="Genomic_RNA"/>
</dbReference>
<dbReference type="GO" id="GO:0019028">
    <property type="term" value="C:viral capsid"/>
    <property type="evidence" value="ECO:0007669"/>
    <property type="project" value="UniProtKB-KW"/>
</dbReference>
<comment type="subcellular location">
    <subcellularLocation>
        <location evidence="1">Virion</location>
    </subcellularLocation>
</comment>
<dbReference type="SUPFAM" id="SSF88633">
    <property type="entry name" value="Positive stranded ssRNA viruses"/>
    <property type="match status" value="1"/>
</dbReference>
<evidence type="ECO:0000256" key="3">
    <source>
        <dbReference type="ARBA" id="ARBA00019859"/>
    </source>
</evidence>
<keyword evidence="6" id="KW-0167">Capsid protein</keyword>
<name>A0A8E0NA06_9VIRU</name>
<protein>
    <recommendedName>
        <fullName evidence="3">Capsid protein alpha</fullName>
    </recommendedName>
</protein>
<evidence type="ECO:0000256" key="5">
    <source>
        <dbReference type="SAM" id="MobiDB-lite"/>
    </source>
</evidence>
<evidence type="ECO:0000256" key="4">
    <source>
        <dbReference type="ARBA" id="ARBA00022844"/>
    </source>
</evidence>
<evidence type="ECO:0000256" key="1">
    <source>
        <dbReference type="ARBA" id="ARBA00004328"/>
    </source>
</evidence>
<feature type="compositionally biased region" description="Polar residues" evidence="5">
    <location>
        <begin position="1"/>
        <end position="11"/>
    </location>
</feature>
<proteinExistence type="inferred from homology"/>
<dbReference type="Gene3D" id="2.60.120.20">
    <property type="match status" value="1"/>
</dbReference>
<keyword evidence="4" id="KW-0946">Virion</keyword>
<accession>A0A8E0NA06</accession>
<feature type="region of interest" description="Disordered" evidence="5">
    <location>
        <begin position="1"/>
        <end position="31"/>
    </location>
</feature>
<evidence type="ECO:0000256" key="2">
    <source>
        <dbReference type="ARBA" id="ARBA00008815"/>
    </source>
</evidence>
<feature type="compositionally biased region" description="Basic residues" evidence="5">
    <location>
        <begin position="17"/>
        <end position="31"/>
    </location>
</feature>